<comment type="subcellular location">
    <subcellularLocation>
        <location evidence="1">Nucleus</location>
    </subcellularLocation>
</comment>
<feature type="region of interest" description="Disordered" evidence="10">
    <location>
        <begin position="136"/>
        <end position="221"/>
    </location>
</feature>
<feature type="region of interest" description="Disordered" evidence="10">
    <location>
        <begin position="266"/>
        <end position="313"/>
    </location>
</feature>
<evidence type="ECO:0000256" key="6">
    <source>
        <dbReference type="ARBA" id="ARBA00023125"/>
    </source>
</evidence>
<dbReference type="GO" id="GO:0003700">
    <property type="term" value="F:DNA-binding transcription factor activity"/>
    <property type="evidence" value="ECO:0007669"/>
    <property type="project" value="TreeGrafter"/>
</dbReference>
<dbReference type="InterPro" id="IPR013087">
    <property type="entry name" value="Znf_C2H2_type"/>
</dbReference>
<accession>A0AA40HTI6</accession>
<dbReference type="PROSITE" id="PS50157">
    <property type="entry name" value="ZINC_FINGER_C2H2_2"/>
    <property type="match status" value="1"/>
</dbReference>
<feature type="compositionally biased region" description="Basic residues" evidence="10">
    <location>
        <begin position="71"/>
        <end position="83"/>
    </location>
</feature>
<evidence type="ECO:0000256" key="2">
    <source>
        <dbReference type="ARBA" id="ARBA00022723"/>
    </source>
</evidence>
<comment type="caution">
    <text evidence="12">The sequence shown here is derived from an EMBL/GenBank/DDBJ whole genome shotgun (WGS) entry which is preliminary data.</text>
</comment>
<evidence type="ECO:0000256" key="1">
    <source>
        <dbReference type="ARBA" id="ARBA00004123"/>
    </source>
</evidence>
<keyword evidence="13" id="KW-1185">Reference proteome</keyword>
<organism evidence="12 13">
    <name type="scientific">Cnephaeus nilssonii</name>
    <name type="common">Northern bat</name>
    <name type="synonym">Eptesicus nilssonii</name>
    <dbReference type="NCBI Taxonomy" id="3371016"/>
    <lineage>
        <taxon>Eukaryota</taxon>
        <taxon>Metazoa</taxon>
        <taxon>Chordata</taxon>
        <taxon>Craniata</taxon>
        <taxon>Vertebrata</taxon>
        <taxon>Euteleostomi</taxon>
        <taxon>Mammalia</taxon>
        <taxon>Eutheria</taxon>
        <taxon>Laurasiatheria</taxon>
        <taxon>Chiroptera</taxon>
        <taxon>Yangochiroptera</taxon>
        <taxon>Vespertilionidae</taxon>
        <taxon>Cnephaeus</taxon>
    </lineage>
</organism>
<dbReference type="EMBL" id="JAULJE010000011">
    <property type="protein sequence ID" value="KAK1337069.1"/>
    <property type="molecule type" value="Genomic_DNA"/>
</dbReference>
<name>A0AA40HTI6_CNENI</name>
<proteinExistence type="predicted"/>
<feature type="compositionally biased region" description="Gly residues" evidence="10">
    <location>
        <begin position="155"/>
        <end position="165"/>
    </location>
</feature>
<evidence type="ECO:0000313" key="13">
    <source>
        <dbReference type="Proteomes" id="UP001177744"/>
    </source>
</evidence>
<dbReference type="PANTHER" id="PTHR13006:SF8">
    <property type="entry name" value="SLC2A4 REGULATOR"/>
    <property type="match status" value="1"/>
</dbReference>
<keyword evidence="5" id="KW-0805">Transcription regulation</keyword>
<dbReference type="GO" id="GO:0008270">
    <property type="term" value="F:zinc ion binding"/>
    <property type="evidence" value="ECO:0007669"/>
    <property type="project" value="UniProtKB-KW"/>
</dbReference>
<dbReference type="PROSITE" id="PS00028">
    <property type="entry name" value="ZINC_FINGER_C2H2_1"/>
    <property type="match status" value="1"/>
</dbReference>
<feature type="compositionally biased region" description="Pro residues" evidence="10">
    <location>
        <begin position="167"/>
        <end position="178"/>
    </location>
</feature>
<evidence type="ECO:0000256" key="7">
    <source>
        <dbReference type="ARBA" id="ARBA00023163"/>
    </source>
</evidence>
<evidence type="ECO:0000256" key="4">
    <source>
        <dbReference type="ARBA" id="ARBA00022833"/>
    </source>
</evidence>
<keyword evidence="8" id="KW-0539">Nucleus</keyword>
<evidence type="ECO:0000259" key="11">
    <source>
        <dbReference type="PROSITE" id="PS50157"/>
    </source>
</evidence>
<feature type="compositionally biased region" description="Basic residues" evidence="10">
    <location>
        <begin position="1"/>
        <end position="28"/>
    </location>
</feature>
<keyword evidence="6" id="KW-0238">DNA-binding</keyword>
<feature type="compositionally biased region" description="Pro residues" evidence="10">
    <location>
        <begin position="30"/>
        <end position="46"/>
    </location>
</feature>
<keyword evidence="4" id="KW-0862">Zinc</keyword>
<dbReference type="InterPro" id="IPR052253">
    <property type="entry name" value="CR1/CR2-DNA-binding_regulator"/>
</dbReference>
<feature type="compositionally biased region" description="Low complexity" evidence="10">
    <location>
        <begin position="275"/>
        <end position="300"/>
    </location>
</feature>
<gene>
    <name evidence="12" type="ORF">QTO34_001691</name>
</gene>
<reference evidence="12" key="1">
    <citation type="submission" date="2023-06" db="EMBL/GenBank/DDBJ databases">
        <title>Reference genome for the Northern bat (Eptesicus nilssonii), a most northern bat species.</title>
        <authorList>
            <person name="Laine V.N."/>
            <person name="Pulliainen A.T."/>
            <person name="Lilley T.M."/>
        </authorList>
    </citation>
    <scope>NUCLEOTIDE SEQUENCE</scope>
    <source>
        <strain evidence="12">BLF_Eptnil</strain>
        <tissue evidence="12">Kidney</tissue>
    </source>
</reference>
<keyword evidence="7" id="KW-0804">Transcription</keyword>
<sequence length="542" mass="56066">MRGRGACRRLGAGRRGRRPIRGGGRRPGARPGPGPRPERPPSPLQPRRPAGGPWSPAPPGARPGLRAPSSPRRRFGTRGRARVGARVGARAAAGTGDRRQSALAAKMASGLHKLRAPEAGGGLCVFVGPRVRAAGTTSRRAGPGAGLAGRSRFGGTSGHGWGLGSPGPLPPLNAPGPQGPAVGGGLAGFEFAPPREPEPRAPGTGAGAAAGPPTPSAHIPVPALRAPQGKVRRDEVMAAAALTSLSSSPLLPRPPAAALSTDACLEPWPQTLGQPPGSDSSSSSSGDWGWDPASEQSSPSSPSPPLPPEAAFLFGEPVPRKRKSSGQVLFQCLWKCCGTVLSTASGMQRHIRLAHLGCGGAAGWGGPGRLGVGQAKWASAPAPTCYVPSRRQAEPEQSDGEEDFYYTELDIGLEVLTNGLSSLTPMSPTASLLPTFPHLEPPALPSLLHPLALPPPQVLSPAAPAQVCHSDHSYQGCLAPTQLQPPPSTVRACVPALPSKLSANLRKPRGDAKKCRKVYGTERRDLWCTACRWKKACQRFLD</sequence>
<dbReference type="GO" id="GO:0005634">
    <property type="term" value="C:nucleus"/>
    <property type="evidence" value="ECO:0007669"/>
    <property type="project" value="UniProtKB-SubCell"/>
</dbReference>
<feature type="compositionally biased region" description="Low complexity" evidence="10">
    <location>
        <begin position="201"/>
        <end position="211"/>
    </location>
</feature>
<feature type="region of interest" description="Disordered" evidence="10">
    <location>
        <begin position="1"/>
        <end position="99"/>
    </location>
</feature>
<keyword evidence="2" id="KW-0479">Metal-binding</keyword>
<evidence type="ECO:0000256" key="3">
    <source>
        <dbReference type="ARBA" id="ARBA00022771"/>
    </source>
</evidence>
<dbReference type="PANTHER" id="PTHR13006">
    <property type="entry name" value="PAPILLOMAVIRUS REGULATORY FACTOR PRF-1"/>
    <property type="match status" value="1"/>
</dbReference>
<evidence type="ECO:0000313" key="12">
    <source>
        <dbReference type="EMBL" id="KAK1337069.1"/>
    </source>
</evidence>
<feature type="domain" description="C2H2-type" evidence="11">
    <location>
        <begin position="330"/>
        <end position="357"/>
    </location>
</feature>
<dbReference type="GO" id="GO:0006357">
    <property type="term" value="P:regulation of transcription by RNA polymerase II"/>
    <property type="evidence" value="ECO:0007669"/>
    <property type="project" value="TreeGrafter"/>
</dbReference>
<protein>
    <recommendedName>
        <fullName evidence="11">C2H2-type domain-containing protein</fullName>
    </recommendedName>
</protein>
<evidence type="ECO:0000256" key="8">
    <source>
        <dbReference type="ARBA" id="ARBA00023242"/>
    </source>
</evidence>
<dbReference type="Proteomes" id="UP001177744">
    <property type="component" value="Unassembled WGS sequence"/>
</dbReference>
<evidence type="ECO:0000256" key="9">
    <source>
        <dbReference type="PROSITE-ProRule" id="PRU00042"/>
    </source>
</evidence>
<dbReference type="GO" id="GO:0000978">
    <property type="term" value="F:RNA polymerase II cis-regulatory region sequence-specific DNA binding"/>
    <property type="evidence" value="ECO:0007669"/>
    <property type="project" value="TreeGrafter"/>
</dbReference>
<evidence type="ECO:0000256" key="5">
    <source>
        <dbReference type="ARBA" id="ARBA00023015"/>
    </source>
</evidence>
<dbReference type="AlphaFoldDB" id="A0AA40HTI6"/>
<evidence type="ECO:0000256" key="10">
    <source>
        <dbReference type="SAM" id="MobiDB-lite"/>
    </source>
</evidence>
<dbReference type="SMART" id="SM01366">
    <property type="entry name" value="c-clamp"/>
    <property type="match status" value="1"/>
</dbReference>
<keyword evidence="3 9" id="KW-0863">Zinc-finger</keyword>
<feature type="compositionally biased region" description="Low complexity" evidence="10">
    <location>
        <begin position="84"/>
        <end position="95"/>
    </location>
</feature>